<dbReference type="CDD" id="cd01188">
    <property type="entry name" value="INT_RitA_C_like"/>
    <property type="match status" value="1"/>
</dbReference>
<organism evidence="3 4">
    <name type="scientific">Paramuribaculum intestinale</name>
    <dbReference type="NCBI Taxonomy" id="2094151"/>
    <lineage>
        <taxon>Bacteria</taxon>
        <taxon>Pseudomonadati</taxon>
        <taxon>Bacteroidota</taxon>
        <taxon>Bacteroidia</taxon>
        <taxon>Bacteroidales</taxon>
        <taxon>Muribaculaceae</taxon>
        <taxon>Paramuribaculum</taxon>
    </lineage>
</organism>
<feature type="domain" description="Tyr recombinase" evidence="2">
    <location>
        <begin position="49"/>
        <end position="234"/>
    </location>
</feature>
<evidence type="ECO:0000313" key="3">
    <source>
        <dbReference type="EMBL" id="PWB08475.1"/>
    </source>
</evidence>
<dbReference type="AlphaFoldDB" id="A0A2V1J1C6"/>
<comment type="caution">
    <text evidence="3">The sequence shown here is derived from an EMBL/GenBank/DDBJ whole genome shotgun (WGS) entry which is preliminary data.</text>
</comment>
<dbReference type="PROSITE" id="PS51898">
    <property type="entry name" value="TYR_RECOMBINASE"/>
    <property type="match status" value="1"/>
</dbReference>
<dbReference type="Gene3D" id="1.10.443.10">
    <property type="entry name" value="Intergrase catalytic core"/>
    <property type="match status" value="1"/>
</dbReference>
<accession>A0A2V1J1C6</accession>
<keyword evidence="4" id="KW-1185">Reference proteome</keyword>
<proteinExistence type="predicted"/>
<sequence>MEFLSSLKNNQSQRLFVIRAFCKYLYHEGYVKFELGTFLEGVRSPQREKIPSVYTAQEIEQIGNAINRSSYNGRRNYAIFLLASRLGLRVSDIIRLRFSDVDWDKNIIRIVQWKTKRENILPLLSDIGNAIIDYLQAERPTTGDDHIFVSSRPPYTRICRDTVWSAMQEAIRASGVNVRRRHHGIHAMRHSLATELLENGTPLPIISSALGHASTASTSNYLKVDMNRLRSILLQPPPVPNDFYLQKVTMFASD</sequence>
<dbReference type="InterPro" id="IPR002104">
    <property type="entry name" value="Integrase_catalytic"/>
</dbReference>
<reference evidence="4" key="1">
    <citation type="submission" date="2018-02" db="EMBL/GenBank/DDBJ databases">
        <authorList>
            <person name="Clavel T."/>
            <person name="Strowig T."/>
        </authorList>
    </citation>
    <scope>NUCLEOTIDE SEQUENCE [LARGE SCALE GENOMIC DNA]</scope>
    <source>
        <strain evidence="4">DSM 100764</strain>
    </source>
</reference>
<dbReference type="InterPro" id="IPR013762">
    <property type="entry name" value="Integrase-like_cat_sf"/>
</dbReference>
<dbReference type="InterPro" id="IPR011010">
    <property type="entry name" value="DNA_brk_join_enz"/>
</dbReference>
<evidence type="ECO:0000256" key="1">
    <source>
        <dbReference type="ARBA" id="ARBA00023172"/>
    </source>
</evidence>
<evidence type="ECO:0000259" key="2">
    <source>
        <dbReference type="PROSITE" id="PS51898"/>
    </source>
</evidence>
<dbReference type="SUPFAM" id="SSF56349">
    <property type="entry name" value="DNA breaking-rejoining enzymes"/>
    <property type="match status" value="1"/>
</dbReference>
<name>A0A2V1J1C6_9BACT</name>
<dbReference type="Pfam" id="PF00589">
    <property type="entry name" value="Phage_integrase"/>
    <property type="match status" value="1"/>
</dbReference>
<dbReference type="PANTHER" id="PTHR30349">
    <property type="entry name" value="PHAGE INTEGRASE-RELATED"/>
    <property type="match status" value="1"/>
</dbReference>
<dbReference type="GO" id="GO:0006310">
    <property type="term" value="P:DNA recombination"/>
    <property type="evidence" value="ECO:0007669"/>
    <property type="project" value="UniProtKB-KW"/>
</dbReference>
<dbReference type="GO" id="GO:0003677">
    <property type="term" value="F:DNA binding"/>
    <property type="evidence" value="ECO:0007669"/>
    <property type="project" value="InterPro"/>
</dbReference>
<gene>
    <name evidence="3" type="ORF">C5O25_03955</name>
</gene>
<dbReference type="InterPro" id="IPR050090">
    <property type="entry name" value="Tyrosine_recombinase_XerCD"/>
</dbReference>
<protein>
    <submittedName>
        <fullName evidence="3">Integrase</fullName>
    </submittedName>
</protein>
<dbReference type="PANTHER" id="PTHR30349:SF90">
    <property type="entry name" value="TYROSINE RECOMBINASE XERD"/>
    <property type="match status" value="1"/>
</dbReference>
<keyword evidence="1" id="KW-0233">DNA recombination</keyword>
<dbReference type="GO" id="GO:0015074">
    <property type="term" value="P:DNA integration"/>
    <property type="evidence" value="ECO:0007669"/>
    <property type="project" value="InterPro"/>
</dbReference>
<evidence type="ECO:0000313" key="4">
    <source>
        <dbReference type="Proteomes" id="UP000244925"/>
    </source>
</evidence>
<dbReference type="Proteomes" id="UP000244925">
    <property type="component" value="Unassembled WGS sequence"/>
</dbReference>
<dbReference type="EMBL" id="PUBV01000006">
    <property type="protein sequence ID" value="PWB08475.1"/>
    <property type="molecule type" value="Genomic_DNA"/>
</dbReference>